<comment type="caution">
    <text evidence="1">The sequence shown here is derived from an EMBL/GenBank/DDBJ whole genome shotgun (WGS) entry which is preliminary data.</text>
</comment>
<reference evidence="1" key="1">
    <citation type="journal article" date="2015" name="Nature">
        <title>Complex archaea that bridge the gap between prokaryotes and eukaryotes.</title>
        <authorList>
            <person name="Spang A."/>
            <person name="Saw J.H."/>
            <person name="Jorgensen S.L."/>
            <person name="Zaremba-Niedzwiedzka K."/>
            <person name="Martijn J."/>
            <person name="Lind A.E."/>
            <person name="van Eijk R."/>
            <person name="Schleper C."/>
            <person name="Guy L."/>
            <person name="Ettema T.J."/>
        </authorList>
    </citation>
    <scope>NUCLEOTIDE SEQUENCE</scope>
</reference>
<gene>
    <name evidence="1" type="ORF">LCGC14_1838290</name>
</gene>
<dbReference type="AlphaFoldDB" id="A0A0F9GE19"/>
<protein>
    <submittedName>
        <fullName evidence="1">Uncharacterized protein</fullName>
    </submittedName>
</protein>
<proteinExistence type="predicted"/>
<organism evidence="1">
    <name type="scientific">marine sediment metagenome</name>
    <dbReference type="NCBI Taxonomy" id="412755"/>
    <lineage>
        <taxon>unclassified sequences</taxon>
        <taxon>metagenomes</taxon>
        <taxon>ecological metagenomes</taxon>
    </lineage>
</organism>
<evidence type="ECO:0000313" key="1">
    <source>
        <dbReference type="EMBL" id="KKL97059.1"/>
    </source>
</evidence>
<dbReference type="EMBL" id="LAZR01018264">
    <property type="protein sequence ID" value="KKL97059.1"/>
    <property type="molecule type" value="Genomic_DNA"/>
</dbReference>
<accession>A0A0F9GE19</accession>
<feature type="non-terminal residue" evidence="1">
    <location>
        <position position="134"/>
    </location>
</feature>
<sequence length="134" mass="15009">MLALTGEGGPRLRRYLAALDLDLGRYRRALPLLTDRRSQIAVAGRIGSHVWQYLERETACRVRLFAEERGMEAEGRAAEGKARSLLGFFLEQAGLQRFFGALAELGDAAFIDTRVLLAHFRVDAARSDRFLSDL</sequence>
<name>A0A0F9GE19_9ZZZZ</name>